<feature type="transmembrane region" description="Helical" evidence="8">
    <location>
        <begin position="182"/>
        <end position="203"/>
    </location>
</feature>
<reference evidence="11 12" key="1">
    <citation type="submission" date="2019-12" db="EMBL/GenBank/DDBJ databases">
        <title>Sequence classification of anaerobic respiratory reductive dehalogenases: First we see many, then we see few.</title>
        <authorList>
            <person name="Molenda O."/>
            <person name="Puentes Jacome L.A."/>
            <person name="Cao X."/>
            <person name="Nesbo C.L."/>
            <person name="Tang S."/>
            <person name="Morson N."/>
            <person name="Patron J."/>
            <person name="Lomheim L."/>
            <person name="Wishart D.S."/>
            <person name="Edwards E.A."/>
        </authorList>
    </citation>
    <scope>NUCLEOTIDE SEQUENCE [LARGE SCALE GENOMIC DNA]</scope>
    <source>
        <strain evidence="11 12">12DCA</strain>
    </source>
</reference>
<dbReference type="PANTHER" id="PTHR30433:SF3">
    <property type="entry name" value="MOTILITY PROTEIN A"/>
    <property type="match status" value="1"/>
</dbReference>
<protein>
    <submittedName>
        <fullName evidence="11">Flagellar motor protein</fullName>
    </submittedName>
</protein>
<keyword evidence="6 8" id="KW-0472">Membrane</keyword>
<evidence type="ECO:0000313" key="12">
    <source>
        <dbReference type="Proteomes" id="UP000430508"/>
    </source>
</evidence>
<dbReference type="InterPro" id="IPR002898">
    <property type="entry name" value="MotA_ExbB_proton_chnl"/>
</dbReference>
<evidence type="ECO:0000256" key="3">
    <source>
        <dbReference type="ARBA" id="ARBA00022692"/>
    </source>
</evidence>
<name>A0A857DME5_9FIRM</name>
<dbReference type="InterPro" id="IPR046786">
    <property type="entry name" value="MotA_N"/>
</dbReference>
<comment type="similarity">
    <text evidence="7">Belongs to the exbB/tolQ family.</text>
</comment>
<dbReference type="GO" id="GO:0071978">
    <property type="term" value="P:bacterial-type flagellum-dependent swarming motility"/>
    <property type="evidence" value="ECO:0007669"/>
    <property type="project" value="InterPro"/>
</dbReference>
<keyword evidence="7" id="KW-0653">Protein transport</keyword>
<evidence type="ECO:0000256" key="5">
    <source>
        <dbReference type="ARBA" id="ARBA00022989"/>
    </source>
</evidence>
<dbReference type="Pfam" id="PF01618">
    <property type="entry name" value="MotA_ExbB"/>
    <property type="match status" value="1"/>
</dbReference>
<dbReference type="InterPro" id="IPR047055">
    <property type="entry name" value="MotA-like"/>
</dbReference>
<proteinExistence type="inferred from homology"/>
<gene>
    <name evidence="11" type="ORF">GQ588_11760</name>
</gene>
<keyword evidence="7" id="KW-0813">Transport</keyword>
<evidence type="ECO:0000256" key="6">
    <source>
        <dbReference type="ARBA" id="ARBA00023136"/>
    </source>
</evidence>
<dbReference type="Proteomes" id="UP000430508">
    <property type="component" value="Chromosome"/>
</dbReference>
<feature type="domain" description="Motility protein A N-terminal" evidence="10">
    <location>
        <begin position="6"/>
        <end position="79"/>
    </location>
</feature>
<keyword evidence="3 8" id="KW-0812">Transmembrane</keyword>
<sequence length="266" mass="28951">MDITTILGLVLGFFGILFGFVLEGGHLGSLFAVSPIFIVVFGTLGATVIGIPLDELKKLPKWLKIAFMNQSFGVEKAYFTLVHFSEKARQEGLLSLEQELETVDDKFTKQGMQLVIDGTDPEITRSILESNIAVLENRHKVGITFFESAGGYSPTLGIIGTVMGLVHVLGNLTDPDSLSGSIAAAFIATLYGVCLANLVYLPIAAKLKIKNQMEVQTMEMILDGIISIQSGENPAILKEKLKTHLGYMPEKETKFEGAFEASEVNY</sequence>
<dbReference type="GO" id="GO:0005886">
    <property type="term" value="C:plasma membrane"/>
    <property type="evidence" value="ECO:0007669"/>
    <property type="project" value="UniProtKB-SubCell"/>
</dbReference>
<dbReference type="Pfam" id="PF20560">
    <property type="entry name" value="MotA_N"/>
    <property type="match status" value="1"/>
</dbReference>
<dbReference type="RefSeq" id="WP_015045321.1">
    <property type="nucleotide sequence ID" value="NZ_CP046996.1"/>
</dbReference>
<evidence type="ECO:0000313" key="11">
    <source>
        <dbReference type="EMBL" id="QHA01266.1"/>
    </source>
</evidence>
<dbReference type="PANTHER" id="PTHR30433">
    <property type="entry name" value="CHEMOTAXIS PROTEIN MOTA"/>
    <property type="match status" value="1"/>
</dbReference>
<dbReference type="EMBL" id="CP046996">
    <property type="protein sequence ID" value="QHA01266.1"/>
    <property type="molecule type" value="Genomic_DNA"/>
</dbReference>
<feature type="transmembrane region" description="Helical" evidence="8">
    <location>
        <begin position="149"/>
        <end position="170"/>
    </location>
</feature>
<keyword evidence="11" id="KW-0966">Cell projection</keyword>
<evidence type="ECO:0000256" key="7">
    <source>
        <dbReference type="RuleBase" id="RU004057"/>
    </source>
</evidence>
<dbReference type="GO" id="GO:0006935">
    <property type="term" value="P:chemotaxis"/>
    <property type="evidence" value="ECO:0007669"/>
    <property type="project" value="InterPro"/>
</dbReference>
<keyword evidence="2" id="KW-1003">Cell membrane</keyword>
<dbReference type="AlphaFoldDB" id="A0A857DME5"/>
<evidence type="ECO:0000256" key="2">
    <source>
        <dbReference type="ARBA" id="ARBA00022475"/>
    </source>
</evidence>
<keyword evidence="5 8" id="KW-1133">Transmembrane helix</keyword>
<feature type="domain" description="MotA/TolQ/ExbB proton channel" evidence="9">
    <location>
        <begin position="101"/>
        <end position="220"/>
    </location>
</feature>
<comment type="subcellular location">
    <subcellularLocation>
        <location evidence="1">Cell membrane</location>
        <topology evidence="1">Multi-pass membrane protein</topology>
    </subcellularLocation>
    <subcellularLocation>
        <location evidence="7">Membrane</location>
        <topology evidence="7">Multi-pass membrane protein</topology>
    </subcellularLocation>
</comment>
<dbReference type="GO" id="GO:0015031">
    <property type="term" value="P:protein transport"/>
    <property type="evidence" value="ECO:0007669"/>
    <property type="project" value="UniProtKB-KW"/>
</dbReference>
<evidence type="ECO:0000259" key="10">
    <source>
        <dbReference type="Pfam" id="PF20560"/>
    </source>
</evidence>
<keyword evidence="11" id="KW-0282">Flagellum</keyword>
<dbReference type="NCBIfam" id="NF006583">
    <property type="entry name" value="PRK09109.1"/>
    <property type="match status" value="1"/>
</dbReference>
<feature type="transmembrane region" description="Helical" evidence="8">
    <location>
        <begin position="29"/>
        <end position="53"/>
    </location>
</feature>
<evidence type="ECO:0000256" key="1">
    <source>
        <dbReference type="ARBA" id="ARBA00004651"/>
    </source>
</evidence>
<evidence type="ECO:0000256" key="4">
    <source>
        <dbReference type="ARBA" id="ARBA00022779"/>
    </source>
</evidence>
<evidence type="ECO:0000259" key="9">
    <source>
        <dbReference type="Pfam" id="PF01618"/>
    </source>
</evidence>
<keyword evidence="4" id="KW-0283">Flagellar rotation</keyword>
<keyword evidence="11" id="KW-0969">Cilium</keyword>
<accession>A0A857DME5</accession>
<evidence type="ECO:0000256" key="8">
    <source>
        <dbReference type="SAM" id="Phobius"/>
    </source>
</evidence>
<organism evidence="11 12">
    <name type="scientific">Dehalobacter restrictus</name>
    <dbReference type="NCBI Taxonomy" id="55583"/>
    <lineage>
        <taxon>Bacteria</taxon>
        <taxon>Bacillati</taxon>
        <taxon>Bacillota</taxon>
        <taxon>Clostridia</taxon>
        <taxon>Eubacteriales</taxon>
        <taxon>Desulfitobacteriaceae</taxon>
        <taxon>Dehalobacter</taxon>
    </lineage>
</organism>